<organism evidence="2 3">
    <name type="scientific">Candidatus Ghiorseimicrobium undicola</name>
    <dbReference type="NCBI Taxonomy" id="1974746"/>
    <lineage>
        <taxon>Bacteria</taxon>
        <taxon>Pseudomonadati</taxon>
        <taxon>Candidatus Omnitrophota</taxon>
        <taxon>Candidatus Ghiorseimicrobium</taxon>
    </lineage>
</organism>
<evidence type="ECO:0000256" key="1">
    <source>
        <dbReference type="SAM" id="Phobius"/>
    </source>
</evidence>
<evidence type="ECO:0000313" key="2">
    <source>
        <dbReference type="EMBL" id="PIQ88927.1"/>
    </source>
</evidence>
<dbReference type="Pfam" id="PF05359">
    <property type="entry name" value="DUF748"/>
    <property type="match status" value="1"/>
</dbReference>
<reference evidence="2 3" key="1">
    <citation type="submission" date="2017-09" db="EMBL/GenBank/DDBJ databases">
        <title>Depth-based differentiation of microbial function through sediment-hosted aquifers and enrichment of novel symbionts in the deep terrestrial subsurface.</title>
        <authorList>
            <person name="Probst A.J."/>
            <person name="Ladd B."/>
            <person name="Jarett J.K."/>
            <person name="Geller-Mcgrath D.E."/>
            <person name="Sieber C.M."/>
            <person name="Emerson J.B."/>
            <person name="Anantharaman K."/>
            <person name="Thomas B.C."/>
            <person name="Malmstrom R."/>
            <person name="Stieglmeier M."/>
            <person name="Klingl A."/>
            <person name="Woyke T."/>
            <person name="Ryan C.M."/>
            <person name="Banfield J.F."/>
        </authorList>
    </citation>
    <scope>NUCLEOTIDE SEQUENCE [LARGE SCALE GENOMIC DNA]</scope>
    <source>
        <strain evidence="2">CG11_big_fil_rev_8_21_14_0_20_42_13</strain>
    </source>
</reference>
<dbReference type="AlphaFoldDB" id="A0A2H0LX30"/>
<gene>
    <name evidence="2" type="ORF">COV72_05790</name>
</gene>
<dbReference type="Proteomes" id="UP000229641">
    <property type="component" value="Unassembled WGS sequence"/>
</dbReference>
<dbReference type="InterPro" id="IPR052894">
    <property type="entry name" value="AsmA-related"/>
</dbReference>
<dbReference type="PANTHER" id="PTHR30441:SF4">
    <property type="entry name" value="PROTEIN ASMA"/>
    <property type="match status" value="1"/>
</dbReference>
<keyword evidence="1" id="KW-0812">Transmembrane</keyword>
<dbReference type="GO" id="GO:0090313">
    <property type="term" value="P:regulation of protein targeting to membrane"/>
    <property type="evidence" value="ECO:0007669"/>
    <property type="project" value="TreeGrafter"/>
</dbReference>
<dbReference type="PANTHER" id="PTHR30441">
    <property type="entry name" value="DUF748 DOMAIN-CONTAINING PROTEIN"/>
    <property type="match status" value="1"/>
</dbReference>
<comment type="caution">
    <text evidence="2">The sequence shown here is derived from an EMBL/GenBank/DDBJ whole genome shotgun (WGS) entry which is preliminary data.</text>
</comment>
<proteinExistence type="predicted"/>
<keyword evidence="1" id="KW-0472">Membrane</keyword>
<dbReference type="InterPro" id="IPR008023">
    <property type="entry name" value="DUF748"/>
</dbReference>
<dbReference type="GO" id="GO:0005886">
    <property type="term" value="C:plasma membrane"/>
    <property type="evidence" value="ECO:0007669"/>
    <property type="project" value="TreeGrafter"/>
</dbReference>
<sequence>MPRKLARQKKNPLSGFYVKMKILRKILVIHLIIFAVIFCSGYIFVAFFAKPVIEAQIEKQLGIEAEISSVSLTLPLAIEINNFILKDIAAIKKIRISPSIIGFLAGKIVLNNVSVIKPELTIERKKDGTFNIPQIKQTGKSQVIAAGISIKDGRILVRDKKVSEEVFSFEVKNLNAYIRKASLLPYPLKIEYDISADILSRPGIENAVIAGKGWIDWTNKDMLGDLNISGIDAMLFAPYFRNFVAKPEQLGQAKASFGADLSAENNDLLVKCRLLINNLSAKKETGEQAAEKSIAESLQTAALELLKTPADEIVIDFEIRTKLDRPRMDKMALKGAVFQPIIQKAIEKPEELKDTIEGLGEQIKEKIKNIDKEDMQELKEKGKEIEDAFKAIFKKKSQ</sequence>
<accession>A0A2H0LX30</accession>
<evidence type="ECO:0000313" key="3">
    <source>
        <dbReference type="Proteomes" id="UP000229641"/>
    </source>
</evidence>
<feature type="transmembrane region" description="Helical" evidence="1">
    <location>
        <begin position="26"/>
        <end position="49"/>
    </location>
</feature>
<name>A0A2H0LX30_9BACT</name>
<protein>
    <recommendedName>
        <fullName evidence="4">AsmA domain-containing protein</fullName>
    </recommendedName>
</protein>
<keyword evidence="1" id="KW-1133">Transmembrane helix</keyword>
<dbReference type="EMBL" id="PCWA01000083">
    <property type="protein sequence ID" value="PIQ88927.1"/>
    <property type="molecule type" value="Genomic_DNA"/>
</dbReference>
<evidence type="ECO:0008006" key="4">
    <source>
        <dbReference type="Google" id="ProtNLM"/>
    </source>
</evidence>